<comment type="caution">
    <text evidence="1">The sequence shown here is derived from an EMBL/GenBank/DDBJ whole genome shotgun (WGS) entry which is preliminary data.</text>
</comment>
<accession>A0A117MQG1</accession>
<sequence length="102" mass="10509">MTVIFTSSVSLAATTVTGNGTQSRGYVGQNAKISGQLFSLPATGTITGVNGQGASGFWIEKGTGQLIRNFDSVGEAKGFTLPAGSYRVIPNLKTDLLQHGST</sequence>
<name>A0A117MQG1_CHLLI</name>
<protein>
    <submittedName>
        <fullName evidence="1">Uncharacterized protein</fullName>
    </submittedName>
</protein>
<evidence type="ECO:0000313" key="2">
    <source>
        <dbReference type="Proteomes" id="UP000053937"/>
    </source>
</evidence>
<proteinExistence type="predicted"/>
<dbReference type="Proteomes" id="UP000053937">
    <property type="component" value="Unassembled WGS sequence"/>
</dbReference>
<evidence type="ECO:0000313" key="1">
    <source>
        <dbReference type="EMBL" id="KUL30160.1"/>
    </source>
</evidence>
<dbReference type="EMBL" id="LMBR01000101">
    <property type="protein sequence ID" value="KUL30160.1"/>
    <property type="molecule type" value="Genomic_DNA"/>
</dbReference>
<dbReference type="AlphaFoldDB" id="A0A117MQG1"/>
<organism evidence="1 2">
    <name type="scientific">Chlorobium limicola</name>
    <dbReference type="NCBI Taxonomy" id="1092"/>
    <lineage>
        <taxon>Bacteria</taxon>
        <taxon>Pseudomonadati</taxon>
        <taxon>Chlorobiota</taxon>
        <taxon>Chlorobiia</taxon>
        <taxon>Chlorobiales</taxon>
        <taxon>Chlorobiaceae</taxon>
        <taxon>Chlorobium/Pelodictyon group</taxon>
        <taxon>Chlorobium</taxon>
    </lineage>
</organism>
<reference evidence="1 2" key="1">
    <citation type="submission" date="2015-10" db="EMBL/GenBank/DDBJ databases">
        <title>Draft Genome Sequence of Chlorobium limicola strain Frasassi Growing under Artificial Lighting in the Frasassi Cave System.</title>
        <authorList>
            <person name="Mansor M."/>
            <person name="Macalady J."/>
        </authorList>
    </citation>
    <scope>NUCLEOTIDE SEQUENCE [LARGE SCALE GENOMIC DNA]</scope>
    <source>
        <strain evidence="1 2">Frasassi</strain>
    </source>
</reference>
<keyword evidence="2" id="KW-1185">Reference proteome</keyword>
<gene>
    <name evidence="1" type="ORF">ASB62_04495</name>
</gene>